<dbReference type="InterPro" id="IPR036314">
    <property type="entry name" value="SOD_C_sf"/>
</dbReference>
<dbReference type="Gene3D" id="3.55.40.20">
    <property type="entry name" value="Iron/manganese superoxide dismutase, C-terminal domain"/>
    <property type="match status" value="1"/>
</dbReference>
<keyword evidence="4 7" id="KW-0560">Oxidoreductase</keyword>
<feature type="domain" description="Manganese/iron superoxide dismutase N-terminal" evidence="8">
    <location>
        <begin position="48"/>
        <end position="131"/>
    </location>
</feature>
<evidence type="ECO:0000256" key="4">
    <source>
        <dbReference type="ARBA" id="ARBA00023002"/>
    </source>
</evidence>
<feature type="binding site" evidence="6">
    <location>
        <position position="72"/>
    </location>
    <ligand>
        <name>Mn(2+)</name>
        <dbReference type="ChEBI" id="CHEBI:29035"/>
    </ligand>
</feature>
<keyword evidence="3 6" id="KW-0479">Metal-binding</keyword>
<dbReference type="AlphaFoldDB" id="A0A7K3NIH5"/>
<evidence type="ECO:0000259" key="8">
    <source>
        <dbReference type="Pfam" id="PF00081"/>
    </source>
</evidence>
<dbReference type="GO" id="GO:0004784">
    <property type="term" value="F:superoxide dismutase activity"/>
    <property type="evidence" value="ECO:0007669"/>
    <property type="project" value="UniProtKB-EC"/>
</dbReference>
<evidence type="ECO:0000259" key="9">
    <source>
        <dbReference type="Pfam" id="PF02777"/>
    </source>
</evidence>
<dbReference type="PANTHER" id="PTHR42769">
    <property type="entry name" value="SUPEROXIDE DISMUTASE"/>
    <property type="match status" value="1"/>
</dbReference>
<keyword evidence="5" id="KW-0411">Iron-sulfur</keyword>
<comment type="catalytic activity">
    <reaction evidence="7">
        <text>2 superoxide + 2 H(+) = H2O2 + O2</text>
        <dbReference type="Rhea" id="RHEA:20696"/>
        <dbReference type="ChEBI" id="CHEBI:15378"/>
        <dbReference type="ChEBI" id="CHEBI:15379"/>
        <dbReference type="ChEBI" id="CHEBI:16240"/>
        <dbReference type="ChEBI" id="CHEBI:18421"/>
        <dbReference type="EC" id="1.15.1.1"/>
    </reaction>
</comment>
<evidence type="ECO:0000256" key="5">
    <source>
        <dbReference type="ARBA" id="ARBA00023014"/>
    </source>
</evidence>
<evidence type="ECO:0000313" key="11">
    <source>
        <dbReference type="Proteomes" id="UP000469724"/>
    </source>
</evidence>
<dbReference type="PROSITE" id="PS51318">
    <property type="entry name" value="TAT"/>
    <property type="match status" value="1"/>
</dbReference>
<dbReference type="Gene3D" id="1.10.287.990">
    <property type="entry name" value="Fe,Mn superoxide dismutase (SOD) domain"/>
    <property type="match status" value="1"/>
</dbReference>
<evidence type="ECO:0000313" key="10">
    <source>
        <dbReference type="EMBL" id="NDY56001.1"/>
    </source>
</evidence>
<dbReference type="InterPro" id="IPR001189">
    <property type="entry name" value="Mn/Fe_SOD"/>
</dbReference>
<dbReference type="InterPro" id="IPR019832">
    <property type="entry name" value="Mn/Fe_SOD_C"/>
</dbReference>
<evidence type="ECO:0000256" key="2">
    <source>
        <dbReference type="ARBA" id="ARBA00012682"/>
    </source>
</evidence>
<dbReference type="InterPro" id="IPR019833">
    <property type="entry name" value="Mn/Fe_SOD_BS"/>
</dbReference>
<dbReference type="SUPFAM" id="SSF54719">
    <property type="entry name" value="Fe,Mn superoxide dismutase (SOD), C-terminal domain"/>
    <property type="match status" value="1"/>
</dbReference>
<sequence>MTSESHTSSLSRREFLGFAAGAGLVLSSLSAMSGLSGTTAFAAEGPVFALPPLPYAENALEPHISARTISFHYGKHTKAYYDNANELLKAVNPAPTSLEAVFLAAGKDPAALALFNNAAQACNHTFYWRGLTPGGPKAPTGKLAELITASFGDFEAMKKELAATSVSQFASGWGWLVQDGGTLKVVKTPNAANPLQNGQKPLLTVDVWEHAYYLDYQNRRADYVKAVLDNLVNWDVAAANLG</sequence>
<reference evidence="10 11" key="1">
    <citation type="submission" date="2020-02" db="EMBL/GenBank/DDBJ databases">
        <title>Comparative genomics of sulfur disproportionating microorganisms.</title>
        <authorList>
            <person name="Ward L.M."/>
            <person name="Bertran E."/>
            <person name="Johnston D.T."/>
        </authorList>
    </citation>
    <scope>NUCLEOTIDE SEQUENCE [LARGE SCALE GENOMIC DNA]</scope>
    <source>
        <strain evidence="10 11">DSM 3696</strain>
    </source>
</reference>
<dbReference type="GO" id="GO:0046872">
    <property type="term" value="F:metal ion binding"/>
    <property type="evidence" value="ECO:0007669"/>
    <property type="project" value="UniProtKB-KW"/>
</dbReference>
<gene>
    <name evidence="10" type="ORF">G3N56_04480</name>
</gene>
<comment type="function">
    <text evidence="7">Destroys radicals which are normally produced within the cells and which are toxic to biological systems.</text>
</comment>
<feature type="binding site" evidence="6">
    <location>
        <position position="124"/>
    </location>
    <ligand>
        <name>Mn(2+)</name>
        <dbReference type="ChEBI" id="CHEBI:29035"/>
    </ligand>
</feature>
<dbReference type="InterPro" id="IPR006311">
    <property type="entry name" value="TAT_signal"/>
</dbReference>
<feature type="domain" description="Manganese/iron superoxide dismutase C-terminal" evidence="9">
    <location>
        <begin position="139"/>
        <end position="239"/>
    </location>
</feature>
<dbReference type="GO" id="GO:0051536">
    <property type="term" value="F:iron-sulfur cluster binding"/>
    <property type="evidence" value="ECO:0007669"/>
    <property type="project" value="UniProtKB-KW"/>
</dbReference>
<dbReference type="InterPro" id="IPR036324">
    <property type="entry name" value="Mn/Fe_SOD_N_sf"/>
</dbReference>
<proteinExistence type="inferred from homology"/>
<keyword evidence="11" id="KW-1185">Reference proteome</keyword>
<evidence type="ECO:0000256" key="3">
    <source>
        <dbReference type="ARBA" id="ARBA00022723"/>
    </source>
</evidence>
<dbReference type="Pfam" id="PF02777">
    <property type="entry name" value="Sod_Fe_C"/>
    <property type="match status" value="1"/>
</dbReference>
<dbReference type="PRINTS" id="PR01703">
    <property type="entry name" value="MNSODISMTASE"/>
</dbReference>
<organism evidence="10 11">
    <name type="scientific">Desulfolutivibrio sulfodismutans</name>
    <dbReference type="NCBI Taxonomy" id="63561"/>
    <lineage>
        <taxon>Bacteria</taxon>
        <taxon>Pseudomonadati</taxon>
        <taxon>Thermodesulfobacteriota</taxon>
        <taxon>Desulfovibrionia</taxon>
        <taxon>Desulfovibrionales</taxon>
        <taxon>Desulfovibrionaceae</taxon>
        <taxon>Desulfolutivibrio</taxon>
    </lineage>
</organism>
<evidence type="ECO:0000256" key="1">
    <source>
        <dbReference type="ARBA" id="ARBA00008714"/>
    </source>
</evidence>
<keyword evidence="5" id="KW-0408">Iron</keyword>
<dbReference type="EC" id="1.15.1.1" evidence="2 7"/>
<dbReference type="EMBL" id="JAAGRQ010000012">
    <property type="protein sequence ID" value="NDY56001.1"/>
    <property type="molecule type" value="Genomic_DNA"/>
</dbReference>
<dbReference type="SUPFAM" id="SSF46609">
    <property type="entry name" value="Fe,Mn superoxide dismutase (SOD), N-terminal domain"/>
    <property type="match status" value="1"/>
</dbReference>
<feature type="binding site" evidence="6">
    <location>
        <position position="206"/>
    </location>
    <ligand>
        <name>Mn(2+)</name>
        <dbReference type="ChEBI" id="CHEBI:29035"/>
    </ligand>
</feature>
<dbReference type="RefSeq" id="WP_163301054.1">
    <property type="nucleotide sequence ID" value="NZ_JAAGRQ010000012.1"/>
</dbReference>
<dbReference type="PIRSF" id="PIRSF000349">
    <property type="entry name" value="SODismutase"/>
    <property type="match status" value="1"/>
</dbReference>
<dbReference type="PANTHER" id="PTHR42769:SF3">
    <property type="entry name" value="SUPEROXIDE DISMUTASE [FE] 2, CHLOROPLASTIC"/>
    <property type="match status" value="1"/>
</dbReference>
<name>A0A7K3NIH5_9BACT</name>
<evidence type="ECO:0000256" key="6">
    <source>
        <dbReference type="PIRSR" id="PIRSR000349-1"/>
    </source>
</evidence>
<dbReference type="PROSITE" id="PS00088">
    <property type="entry name" value="SOD_MN"/>
    <property type="match status" value="1"/>
</dbReference>
<dbReference type="Pfam" id="PF00081">
    <property type="entry name" value="Sod_Fe_N"/>
    <property type="match status" value="1"/>
</dbReference>
<comment type="similarity">
    <text evidence="1 7">Belongs to the iron/manganese superoxide dismutase family.</text>
</comment>
<comment type="caution">
    <text evidence="10">The sequence shown here is derived from an EMBL/GenBank/DDBJ whole genome shotgun (WGS) entry which is preliminary data.</text>
</comment>
<protein>
    <recommendedName>
        <fullName evidence="2 7">Superoxide dismutase</fullName>
        <ecNumber evidence="2 7">1.15.1.1</ecNumber>
    </recommendedName>
</protein>
<dbReference type="Proteomes" id="UP000469724">
    <property type="component" value="Unassembled WGS sequence"/>
</dbReference>
<evidence type="ECO:0000256" key="7">
    <source>
        <dbReference type="RuleBase" id="RU000414"/>
    </source>
</evidence>
<accession>A0A7K3NIH5</accession>
<feature type="binding site" evidence="6">
    <location>
        <position position="210"/>
    </location>
    <ligand>
        <name>Mn(2+)</name>
        <dbReference type="ChEBI" id="CHEBI:29035"/>
    </ligand>
</feature>
<dbReference type="InterPro" id="IPR019831">
    <property type="entry name" value="Mn/Fe_SOD_N"/>
</dbReference>